<evidence type="ECO:0000256" key="6">
    <source>
        <dbReference type="ARBA" id="ARBA00023065"/>
    </source>
</evidence>
<dbReference type="EMBL" id="BPQB01000036">
    <property type="protein sequence ID" value="GJE93964.1"/>
    <property type="molecule type" value="Genomic_DNA"/>
</dbReference>
<gene>
    <name evidence="10" type="ORF">PsYK624_101310</name>
</gene>
<evidence type="ECO:0000256" key="3">
    <source>
        <dbReference type="ARBA" id="ARBA00022475"/>
    </source>
</evidence>
<sequence>MAALLDGVSLSRKFQTTIINDIWPEVTIFSLVATVVTLVSKLTPHELSLSNAMLTVLGTVLGLVISFRTSTAYERFSEGRKLWTNIAIASRNLAQIIWIHVPFERVDKDTGEKKPYLQVVIEKKSMISLVQAYSVAVKHMLRGEGGVYYADLYPLISFLPRYSQHLDPATENDMLPLWKASGMDHDAHQDLRARALTTVPVSSSLSHSKEDSRNSENSEEKEEGSWSGSTLDRRPTFDPEVALPVLPSEQPLLPARSPPHSSLSSILGILRVFRPLLKPFSRRLHEATAAPAPTSARGRTRMGKRVRPQIAESNVPVEIALFLTTYFASLMRQGILTPASATAMNNAMNTLQDVVSNLERIEHTPLPFAYQVHLRLSLWLYLFFFPSQVYSGFGWLTIPATAFAAFLLCGFLEIGQEIENPFNYGLNDLDLDQFCLAIQRELHEVTAHTTPDPDSFIFSAWNQPFAPADRRNANEMLADVAHAYHQPETGVHHLRRTFLKGWSDVDKMTRR</sequence>
<evidence type="ECO:0000313" key="10">
    <source>
        <dbReference type="EMBL" id="GJE93964.1"/>
    </source>
</evidence>
<dbReference type="GO" id="GO:0005886">
    <property type="term" value="C:plasma membrane"/>
    <property type="evidence" value="ECO:0007669"/>
    <property type="project" value="UniProtKB-SubCell"/>
</dbReference>
<feature type="region of interest" description="Disordered" evidence="8">
    <location>
        <begin position="198"/>
        <end position="237"/>
    </location>
</feature>
<dbReference type="AlphaFoldDB" id="A0A9P3GHZ9"/>
<feature type="compositionally biased region" description="Basic and acidic residues" evidence="8">
    <location>
        <begin position="207"/>
        <end position="218"/>
    </location>
</feature>
<keyword evidence="11" id="KW-1185">Reference proteome</keyword>
<dbReference type="OrthoDB" id="1368at2759"/>
<evidence type="ECO:0000256" key="4">
    <source>
        <dbReference type="ARBA" id="ARBA00022692"/>
    </source>
</evidence>
<dbReference type="Pfam" id="PF25539">
    <property type="entry name" value="Bestrophin_2"/>
    <property type="match status" value="2"/>
</dbReference>
<evidence type="ECO:0000313" key="11">
    <source>
        <dbReference type="Proteomes" id="UP000703269"/>
    </source>
</evidence>
<dbReference type="GO" id="GO:0005254">
    <property type="term" value="F:chloride channel activity"/>
    <property type="evidence" value="ECO:0007669"/>
    <property type="project" value="InterPro"/>
</dbReference>
<comment type="subcellular location">
    <subcellularLocation>
        <location evidence="1">Cell membrane</location>
        <topology evidence="1">Multi-pass membrane protein</topology>
    </subcellularLocation>
</comment>
<accession>A0A9P3GHZ9</accession>
<keyword evidence="5 9" id="KW-1133">Transmembrane helix</keyword>
<reference evidence="10 11" key="1">
    <citation type="submission" date="2021-08" db="EMBL/GenBank/DDBJ databases">
        <title>Draft Genome Sequence of Phanerochaete sordida strain YK-624.</title>
        <authorList>
            <person name="Mori T."/>
            <person name="Dohra H."/>
            <person name="Suzuki T."/>
            <person name="Kawagishi H."/>
            <person name="Hirai H."/>
        </authorList>
    </citation>
    <scope>NUCLEOTIDE SEQUENCE [LARGE SCALE GENOMIC DNA]</scope>
    <source>
        <strain evidence="10 11">YK-624</strain>
    </source>
</reference>
<evidence type="ECO:0000256" key="2">
    <source>
        <dbReference type="ARBA" id="ARBA00022448"/>
    </source>
</evidence>
<evidence type="ECO:0000256" key="8">
    <source>
        <dbReference type="SAM" id="MobiDB-lite"/>
    </source>
</evidence>
<comment type="caution">
    <text evidence="10">The sequence shown here is derived from an EMBL/GenBank/DDBJ whole genome shotgun (WGS) entry which is preliminary data.</text>
</comment>
<evidence type="ECO:0000256" key="9">
    <source>
        <dbReference type="SAM" id="Phobius"/>
    </source>
</evidence>
<feature type="transmembrane region" description="Helical" evidence="9">
    <location>
        <begin position="392"/>
        <end position="412"/>
    </location>
</feature>
<keyword evidence="3" id="KW-1003">Cell membrane</keyword>
<dbReference type="Proteomes" id="UP000703269">
    <property type="component" value="Unassembled WGS sequence"/>
</dbReference>
<keyword evidence="2" id="KW-0813">Transport</keyword>
<dbReference type="PANTHER" id="PTHR33281">
    <property type="entry name" value="UPF0187 PROTEIN YNEE"/>
    <property type="match status" value="1"/>
</dbReference>
<keyword evidence="6" id="KW-0406">Ion transport</keyword>
<dbReference type="PANTHER" id="PTHR33281:SF19">
    <property type="entry name" value="VOLTAGE-DEPENDENT ANION CHANNEL-FORMING PROTEIN YNEE"/>
    <property type="match status" value="1"/>
</dbReference>
<evidence type="ECO:0000256" key="1">
    <source>
        <dbReference type="ARBA" id="ARBA00004651"/>
    </source>
</evidence>
<organism evidence="10 11">
    <name type="scientific">Phanerochaete sordida</name>
    <dbReference type="NCBI Taxonomy" id="48140"/>
    <lineage>
        <taxon>Eukaryota</taxon>
        <taxon>Fungi</taxon>
        <taxon>Dikarya</taxon>
        <taxon>Basidiomycota</taxon>
        <taxon>Agaricomycotina</taxon>
        <taxon>Agaricomycetes</taxon>
        <taxon>Polyporales</taxon>
        <taxon>Phanerochaetaceae</taxon>
        <taxon>Phanerochaete</taxon>
    </lineage>
</organism>
<evidence type="ECO:0000256" key="7">
    <source>
        <dbReference type="ARBA" id="ARBA00023136"/>
    </source>
</evidence>
<name>A0A9P3GHZ9_9APHY</name>
<keyword evidence="4 9" id="KW-0812">Transmembrane</keyword>
<protein>
    <submittedName>
        <fullName evidence="10">Bestrophin, RFP-TM, chloride channel-domain-containing protein</fullName>
    </submittedName>
</protein>
<evidence type="ECO:0000256" key="5">
    <source>
        <dbReference type="ARBA" id="ARBA00022989"/>
    </source>
</evidence>
<dbReference type="InterPro" id="IPR044669">
    <property type="entry name" value="YneE/VCCN1/2-like"/>
</dbReference>
<keyword evidence="7 9" id="KW-0472">Membrane</keyword>
<proteinExistence type="predicted"/>